<keyword evidence="5 9" id="KW-1133">Transmembrane helix</keyword>
<dbReference type="Proteomes" id="UP000314983">
    <property type="component" value="Chromosome 7"/>
</dbReference>
<evidence type="ECO:0000256" key="3">
    <source>
        <dbReference type="ARBA" id="ARBA00022475"/>
    </source>
</evidence>
<feature type="region of interest" description="Disordered" evidence="10">
    <location>
        <begin position="19"/>
        <end position="46"/>
    </location>
</feature>
<feature type="transmembrane region" description="Helical" evidence="9">
    <location>
        <begin position="109"/>
        <end position="133"/>
    </location>
</feature>
<protein>
    <recommendedName>
        <fullName evidence="9">XK-related protein</fullName>
    </recommendedName>
</protein>
<dbReference type="PANTHER" id="PTHR16024:SF16">
    <property type="entry name" value="XK-RELATED PROTEIN 4"/>
    <property type="match status" value="1"/>
</dbReference>
<evidence type="ECO:0000313" key="12">
    <source>
        <dbReference type="Proteomes" id="UP000314983"/>
    </source>
</evidence>
<evidence type="ECO:0000256" key="1">
    <source>
        <dbReference type="ARBA" id="ARBA00004651"/>
    </source>
</evidence>
<evidence type="ECO:0000256" key="9">
    <source>
        <dbReference type="RuleBase" id="RU910716"/>
    </source>
</evidence>
<dbReference type="GO" id="GO:1902742">
    <property type="term" value="P:apoptotic process involved in development"/>
    <property type="evidence" value="ECO:0007669"/>
    <property type="project" value="TreeGrafter"/>
</dbReference>
<feature type="compositionally biased region" description="Low complexity" evidence="10">
    <location>
        <begin position="177"/>
        <end position="197"/>
    </location>
</feature>
<evidence type="ECO:0000256" key="7">
    <source>
        <dbReference type="ARBA" id="ARBA00024479"/>
    </source>
</evidence>
<dbReference type="InterPro" id="IPR018629">
    <property type="entry name" value="XK-rel"/>
</dbReference>
<dbReference type="AlphaFoldDB" id="A0AAY5ER45"/>
<evidence type="ECO:0000313" key="11">
    <source>
        <dbReference type="Ensembl" id="ENSEEEP00000058857.1"/>
    </source>
</evidence>
<comment type="function">
    <text evidence="8">Phospholipid scramblase that promotes phosphatidylserine exposure on apoptotic cell surface. Phosphatidylserine is a specific marker only present at the surface of apoptotic cells and acts as a specific signal for engulfment.</text>
</comment>
<keyword evidence="6 9" id="KW-0472">Membrane</keyword>
<feature type="transmembrane region" description="Helical" evidence="9">
    <location>
        <begin position="448"/>
        <end position="470"/>
    </location>
</feature>
<gene>
    <name evidence="11" type="primary">XKR4</name>
</gene>
<name>A0AAY5ER45_ELEEL</name>
<dbReference type="Pfam" id="PF09815">
    <property type="entry name" value="XK-related"/>
    <property type="match status" value="1"/>
</dbReference>
<feature type="region of interest" description="Disordered" evidence="10">
    <location>
        <begin position="164"/>
        <end position="200"/>
    </location>
</feature>
<evidence type="ECO:0000256" key="5">
    <source>
        <dbReference type="ARBA" id="ARBA00022989"/>
    </source>
</evidence>
<feature type="transmembrane region" description="Helical" evidence="9">
    <location>
        <begin position="208"/>
        <end position="229"/>
    </location>
</feature>
<evidence type="ECO:0000256" key="10">
    <source>
        <dbReference type="SAM" id="MobiDB-lite"/>
    </source>
</evidence>
<evidence type="ECO:0000256" key="8">
    <source>
        <dbReference type="ARBA" id="ARBA00045305"/>
    </source>
</evidence>
<feature type="region of interest" description="Disordered" evidence="10">
    <location>
        <begin position="495"/>
        <end position="556"/>
    </location>
</feature>
<dbReference type="RefSeq" id="XP_026857040.2">
    <property type="nucleotide sequence ID" value="XM_027001239.2"/>
</dbReference>
<organism evidence="11 12">
    <name type="scientific">Electrophorus electricus</name>
    <name type="common">Electric eel</name>
    <name type="synonym">Gymnotus electricus</name>
    <dbReference type="NCBI Taxonomy" id="8005"/>
    <lineage>
        <taxon>Eukaryota</taxon>
        <taxon>Metazoa</taxon>
        <taxon>Chordata</taxon>
        <taxon>Craniata</taxon>
        <taxon>Vertebrata</taxon>
        <taxon>Euteleostomi</taxon>
        <taxon>Actinopterygii</taxon>
        <taxon>Neopterygii</taxon>
        <taxon>Teleostei</taxon>
        <taxon>Ostariophysi</taxon>
        <taxon>Gymnotiformes</taxon>
        <taxon>Gymnotoidei</taxon>
        <taxon>Gymnotidae</taxon>
        <taxon>Electrophorus</taxon>
    </lineage>
</organism>
<keyword evidence="3" id="KW-1003">Cell membrane</keyword>
<keyword evidence="12" id="KW-1185">Reference proteome</keyword>
<feature type="transmembrane region" description="Helical" evidence="9">
    <location>
        <begin position="357"/>
        <end position="376"/>
    </location>
</feature>
<keyword evidence="4 9" id="KW-0812">Transmembrane</keyword>
<comment type="subcellular location">
    <subcellularLocation>
        <location evidence="1">Cell membrane</location>
        <topology evidence="1">Multi-pass membrane protein</topology>
    </subcellularLocation>
    <subcellularLocation>
        <location evidence="9">Membrane</location>
        <topology evidence="9">Multi-pass membrane protein</topology>
    </subcellularLocation>
</comment>
<feature type="transmembrane region" description="Helical" evidence="9">
    <location>
        <begin position="388"/>
        <end position="404"/>
    </location>
</feature>
<feature type="compositionally biased region" description="Basic and acidic residues" evidence="10">
    <location>
        <begin position="523"/>
        <end position="536"/>
    </location>
</feature>
<dbReference type="GeneTree" id="ENSGT01140000282533"/>
<comment type="similarity">
    <text evidence="2 9">Belongs to the XK family.</text>
</comment>
<reference evidence="11" key="3">
    <citation type="submission" date="2025-09" db="UniProtKB">
        <authorList>
            <consortium name="Ensembl"/>
        </authorList>
    </citation>
    <scope>IDENTIFICATION</scope>
</reference>
<dbReference type="GO" id="GO:0005886">
    <property type="term" value="C:plasma membrane"/>
    <property type="evidence" value="ECO:0007669"/>
    <property type="project" value="UniProtKB-SubCell"/>
</dbReference>
<evidence type="ECO:0000256" key="6">
    <source>
        <dbReference type="ARBA" id="ARBA00023136"/>
    </source>
</evidence>
<reference evidence="11 12" key="1">
    <citation type="submission" date="2020-05" db="EMBL/GenBank/DDBJ databases">
        <title>Electrophorus electricus (electric eel) genome, fEleEle1, primary haplotype.</title>
        <authorList>
            <person name="Myers G."/>
            <person name="Meyer A."/>
            <person name="Fedrigo O."/>
            <person name="Formenti G."/>
            <person name="Rhie A."/>
            <person name="Tracey A."/>
            <person name="Sims Y."/>
            <person name="Jarvis E.D."/>
        </authorList>
    </citation>
    <scope>NUCLEOTIDE SEQUENCE [LARGE SCALE GENOMIC DNA]</scope>
</reference>
<dbReference type="GeneID" id="113571994"/>
<accession>A0AAY5ER45</accession>
<dbReference type="GO" id="GO:0043652">
    <property type="term" value="P:engulfment of apoptotic cell"/>
    <property type="evidence" value="ECO:0007669"/>
    <property type="project" value="TreeGrafter"/>
</dbReference>
<evidence type="ECO:0000256" key="2">
    <source>
        <dbReference type="ARBA" id="ARBA00008789"/>
    </source>
</evidence>
<feature type="transmembrane region" description="Helical" evidence="9">
    <location>
        <begin position="72"/>
        <end position="89"/>
    </location>
</feature>
<feature type="transmembrane region" description="Helical" evidence="9">
    <location>
        <begin position="329"/>
        <end position="350"/>
    </location>
</feature>
<dbReference type="PANTHER" id="PTHR16024">
    <property type="entry name" value="XK-RELATED PROTEIN"/>
    <property type="match status" value="1"/>
</dbReference>
<evidence type="ECO:0000256" key="4">
    <source>
        <dbReference type="ARBA" id="ARBA00022692"/>
    </source>
</evidence>
<dbReference type="GO" id="GO:0070782">
    <property type="term" value="P:phosphatidylserine exposure on apoptotic cell surface"/>
    <property type="evidence" value="ECO:0007669"/>
    <property type="project" value="TreeGrafter"/>
</dbReference>
<proteinExistence type="inferred from homology"/>
<comment type="catalytic activity">
    <reaction evidence="7">
        <text>a 1,2-diacyl-sn-glycero-3-phospho-L-serine(in) = a 1,2-diacyl-sn-glycero-3-phospho-L-serine(out)</text>
        <dbReference type="Rhea" id="RHEA:38663"/>
        <dbReference type="ChEBI" id="CHEBI:57262"/>
    </reaction>
</comment>
<reference evidence="11" key="2">
    <citation type="submission" date="2025-08" db="UniProtKB">
        <authorList>
            <consortium name="Ensembl"/>
        </authorList>
    </citation>
    <scope>IDENTIFICATION</scope>
</reference>
<feature type="transmembrane region" description="Helical" evidence="9">
    <location>
        <begin position="291"/>
        <end position="309"/>
    </location>
</feature>
<dbReference type="InterPro" id="IPR050895">
    <property type="entry name" value="XK-related_scramblase"/>
</dbReference>
<sequence length="619" mass="69054">MAAKSDGVLKMKKSDVAFTPLQNSDHSGSVQGLAPGSQPDSGTGEADFANGESRCCGSNSTCLRLGREQQKYTVWDCLWILAAVAVYFADVGTDIWLSVDYCLRGEYWWFGLTLFFVVLGSFSVQVFSFRWFVHDFSTEDSSAGDAAGCSHMDGKLLSCSASHGDVGAHPSTPQRQASTASKSNTTTNSSNSSTAARTNKKPSASCSFCIWLLQSIIHILQLGQIWRYFHTIYLGIRSRQSGENDRWRFYWRMVYEYADVSMLHLLATFLESAPQLVLQLCIIIQTLKLQAVQGMTAAASLVSLAWALASYQKALRDSRDDKKPVSYLAIIIQFCWHFFTIAARVVTFALFASVFELYFGIFIVLHWCIMTFWIVHCETEFCVTKWEEIVFDMVVGVIYIFSWFNVKEGRTRCRLLVYYAVILLENTTLSALWYLYRVPAATDAFAVPALGVIFSSFLTGVVFMLMYYTFFHPNGTRFGRSASLARLDEGVGGGAGGFGSPPPGEGATNSLRSNRGGGGTLARDAERDGKCTERDGCAPPVFQVRPTAPSTPSSRVPRLEETVIKIDVCRNRYPAWERHVLDRSIRRAILAIDTSPMPPRLQYKDDALVHERLEYETTL</sequence>
<feature type="compositionally biased region" description="Polar residues" evidence="10">
    <location>
        <begin position="20"/>
        <end position="30"/>
    </location>
</feature>
<dbReference type="Ensembl" id="ENSEEET00000058653.1">
    <property type="protein sequence ID" value="ENSEEEP00000058857.1"/>
    <property type="gene ID" value="ENSEEEG00000026714.1"/>
</dbReference>
<feature type="transmembrane region" description="Helical" evidence="9">
    <location>
        <begin position="416"/>
        <end position="436"/>
    </location>
</feature>